<proteinExistence type="predicted"/>
<evidence type="ECO:0000313" key="1">
    <source>
        <dbReference type="EMBL" id="ASV43921.1"/>
    </source>
</evidence>
<name>A0A2U7P6D9_9VIRU</name>
<protein>
    <submittedName>
        <fullName evidence="1">Uncharacterized protein</fullName>
    </submittedName>
</protein>
<sequence length="202" mass="23167">MTGSSIGPFNPKIIEDKAVRTRLEAFYQALYEWRTRVLPNHHSASPASSFRVALLRCRCPACSYEPQEHLYEQVTQATSNSAMRRISRETGIPLRHLYHYASIVATADAPGFSAWASAPYLEQSREVWLPPFGWMRTSYVSRLVQEGSLPGYQILRDARWGMGRGALPRRLFSRDWYRRRDRTMALAEACLDLMEKLSHADA</sequence>
<reference evidence="1" key="1">
    <citation type="submission" date="2017-05" db="EMBL/GenBank/DDBJ databases">
        <title>The virome of a scalding spring: bacteriophages and archaeal viruses share the pool.</title>
        <authorList>
            <person name="Zablocki O.D.J."/>
            <person name="van Zyl L.J."/>
            <person name="Kirby B."/>
            <person name="Trindade M.I."/>
        </authorList>
    </citation>
    <scope>NUCLEOTIDE SEQUENCE</scope>
</reference>
<dbReference type="EMBL" id="MF098557">
    <property type="protein sequence ID" value="ASV43921.1"/>
    <property type="molecule type" value="Genomic_DNA"/>
</dbReference>
<accession>A0A2U7P6D9</accession>
<organism evidence="1">
    <name type="scientific">Hot spring virus BHS2</name>
    <dbReference type="NCBI Taxonomy" id="2024352"/>
    <lineage>
        <taxon>Viruses</taxon>
    </lineage>
</organism>